<proteinExistence type="predicted"/>
<evidence type="ECO:0000313" key="2">
    <source>
        <dbReference type="EMBL" id="GFG77512.1"/>
    </source>
</evidence>
<feature type="compositionally biased region" description="Low complexity" evidence="1">
    <location>
        <begin position="14"/>
        <end position="24"/>
    </location>
</feature>
<reference evidence="2 3" key="1">
    <citation type="journal article" date="2019" name="Emerg. Microbes Infect.">
        <title>Comprehensive subspecies identification of 175 nontuberculous mycobacteria species based on 7547 genomic profiles.</title>
        <authorList>
            <person name="Matsumoto Y."/>
            <person name="Kinjo T."/>
            <person name="Motooka D."/>
            <person name="Nabeya D."/>
            <person name="Jung N."/>
            <person name="Uechi K."/>
            <person name="Horii T."/>
            <person name="Iida T."/>
            <person name="Fujita J."/>
            <person name="Nakamura S."/>
        </authorList>
    </citation>
    <scope>NUCLEOTIDE SEQUENCE [LARGE SCALE GENOMIC DNA]</scope>
    <source>
        <strain evidence="2 3">JCM 18565</strain>
    </source>
</reference>
<comment type="caution">
    <text evidence="2">The sequence shown here is derived from an EMBL/GenBank/DDBJ whole genome shotgun (WGS) entry which is preliminary data.</text>
</comment>
<feature type="region of interest" description="Disordered" evidence="1">
    <location>
        <begin position="1"/>
        <end position="29"/>
    </location>
</feature>
<evidence type="ECO:0000313" key="3">
    <source>
        <dbReference type="Proteomes" id="UP000465240"/>
    </source>
</evidence>
<sequence>MTDPKEVAAVPNSAARPSQAVAAANNGSEPAPARIKIELISGGNNWKFNWLAFLTFRSHGLTTCPWMRTLWQSCPQFILDTANLRRTGNGLRPTQGRIAR</sequence>
<keyword evidence="3" id="KW-1185">Reference proteome</keyword>
<protein>
    <submittedName>
        <fullName evidence="2">Uncharacterized protein</fullName>
    </submittedName>
</protein>
<dbReference type="Proteomes" id="UP000465240">
    <property type="component" value="Unassembled WGS sequence"/>
</dbReference>
<accession>A0ABQ1BZJ4</accession>
<gene>
    <name evidence="2" type="ORF">MPRG_07880</name>
</gene>
<name>A0ABQ1BZJ4_9MYCO</name>
<evidence type="ECO:0000256" key="1">
    <source>
        <dbReference type="SAM" id="MobiDB-lite"/>
    </source>
</evidence>
<organism evidence="2 3">
    <name type="scientific">Mycobacterium paragordonae</name>
    <dbReference type="NCBI Taxonomy" id="1389713"/>
    <lineage>
        <taxon>Bacteria</taxon>
        <taxon>Bacillati</taxon>
        <taxon>Actinomycetota</taxon>
        <taxon>Actinomycetes</taxon>
        <taxon>Mycobacteriales</taxon>
        <taxon>Mycobacteriaceae</taxon>
        <taxon>Mycobacterium</taxon>
    </lineage>
</organism>
<dbReference type="EMBL" id="BLKX01000001">
    <property type="protein sequence ID" value="GFG77512.1"/>
    <property type="molecule type" value="Genomic_DNA"/>
</dbReference>